<dbReference type="EMBL" id="PCMW01000041">
    <property type="protein sequence ID" value="PDS24534.1"/>
    <property type="molecule type" value="Genomic_DNA"/>
</dbReference>
<dbReference type="AlphaFoldDB" id="A0A2H3KY58"/>
<comment type="caution">
    <text evidence="2">The sequence shown here is derived from an EMBL/GenBank/DDBJ whole genome shotgun (WGS) entry which is preliminary data.</text>
</comment>
<accession>A0A2H3KY58</accession>
<protein>
    <recommendedName>
        <fullName evidence="4">LGFP repeat-containing protein</fullName>
    </recommendedName>
</protein>
<proteinExistence type="predicted"/>
<feature type="chain" id="PRO_5013850497" description="LGFP repeat-containing protein" evidence="1">
    <location>
        <begin position="20"/>
        <end position="677"/>
    </location>
</feature>
<keyword evidence="1" id="KW-0732">Signal</keyword>
<reference evidence="2 3" key="1">
    <citation type="submission" date="2017-09" db="EMBL/GenBank/DDBJ databases">
        <title>Whole genomes of Flavobacteriaceae.</title>
        <authorList>
            <person name="Stine C."/>
            <person name="Li C."/>
            <person name="Tadesse D."/>
        </authorList>
    </citation>
    <scope>NUCLEOTIDE SEQUENCE [LARGE SCALE GENOMIC DNA]</scope>
    <source>
        <strain evidence="2 3">ATCC 35036</strain>
    </source>
</reference>
<evidence type="ECO:0000256" key="1">
    <source>
        <dbReference type="SAM" id="SignalP"/>
    </source>
</evidence>
<evidence type="ECO:0008006" key="4">
    <source>
        <dbReference type="Google" id="ProtNLM"/>
    </source>
</evidence>
<gene>
    <name evidence="2" type="ORF">B0A77_07790</name>
</gene>
<dbReference type="RefSeq" id="WP_097554082.1">
    <property type="nucleotide sequence ID" value="NZ_PCMW01000041.1"/>
</dbReference>
<evidence type="ECO:0000313" key="2">
    <source>
        <dbReference type="EMBL" id="PDS24534.1"/>
    </source>
</evidence>
<name>A0A2H3KY58_9FLAO</name>
<evidence type="ECO:0000313" key="3">
    <source>
        <dbReference type="Proteomes" id="UP000220828"/>
    </source>
</evidence>
<sequence length="677" mass="77558">MKKITAILALLLFAIASQAQVKINFNGFHCHEETSDGSGSDEIYFIFNIFKDGMYIKTIKYPENSYIGGVDAGGTYGKGNFTIYEGPSANIMMEVHMYEWDNDNPNDNIGYFNDFYSKNNTCDEVKNKSYYNNPLTNFKFNWKTFEKMPYCDYVIKDASIRGKLSQDDHIGLNILAFEKFFLDKTIVNELPFSIITSNSEIDNYPYNIKVPEISNYYGNNADGRFSAFFSVVNNVPELNNKELRKYWNDNPWIGKFEKLLNKNSATFENATLYLNKKGTVVSIQGAIREKYRQKGVFEKVGNLESNEMDVTDQKWKDAGYLKFNKFSKGYIVWKPSSCLALTEVEFDAGPKSLAEIVTEVKTKEPAKKIDLSHLKNAKSGEDNRETAIAMITNYMATNQYAKDNLGDLKNDQGHPKQTTNKDGKTGWFWATNKNNGFIFYTPFNNQVHFVDLGFRNIHAKNNTEHGVYGFPISDPFGIKDNGVVQQFEFGNMYYRPQSEWKNELLFGTYGKINEKYGSQGWENGHLGYPVNNEYSCPIKGAKKGQYYAEVGHAQFFEGGAIWYKLKVKKAVIVHHGPIMERFNKTGWEVGELEYPEFDAVETNDKKGLQQQFEKGYIYWKKGESEAYSVKYKNGIFNIFLQNYDKLGFPISEEKNTGGTMSQTFENGTIVGDKVIMR</sequence>
<dbReference type="Pfam" id="PF08310">
    <property type="entry name" value="LGFP"/>
    <property type="match status" value="1"/>
</dbReference>
<dbReference type="Proteomes" id="UP000220828">
    <property type="component" value="Unassembled WGS sequence"/>
</dbReference>
<dbReference type="InterPro" id="IPR013207">
    <property type="entry name" value="LGFP"/>
</dbReference>
<feature type="signal peptide" evidence="1">
    <location>
        <begin position="1"/>
        <end position="19"/>
    </location>
</feature>
<organism evidence="2 3">
    <name type="scientific">Flavobacterium branchiophilum</name>
    <dbReference type="NCBI Taxonomy" id="55197"/>
    <lineage>
        <taxon>Bacteria</taxon>
        <taxon>Pseudomonadati</taxon>
        <taxon>Bacteroidota</taxon>
        <taxon>Flavobacteriia</taxon>
        <taxon>Flavobacteriales</taxon>
        <taxon>Flavobacteriaceae</taxon>
        <taxon>Flavobacterium</taxon>
    </lineage>
</organism>
<dbReference type="OrthoDB" id="514320at2"/>